<dbReference type="EMBL" id="CP095848">
    <property type="protein sequence ID" value="UPL49084.1"/>
    <property type="molecule type" value="Genomic_DNA"/>
</dbReference>
<feature type="chain" id="PRO_5047036540" description="T9SS type A sorting domain-containing protein" evidence="2">
    <location>
        <begin position="29"/>
        <end position="597"/>
    </location>
</feature>
<accession>A0ABY4JB61</accession>
<dbReference type="SUPFAM" id="SSF159501">
    <property type="entry name" value="EreA/ChaN-like"/>
    <property type="match status" value="1"/>
</dbReference>
<evidence type="ECO:0000313" key="4">
    <source>
        <dbReference type="Proteomes" id="UP000829647"/>
    </source>
</evidence>
<keyword evidence="4" id="KW-1185">Reference proteome</keyword>
<gene>
    <name evidence="3" type="ORF">MWH26_18080</name>
</gene>
<evidence type="ECO:0000313" key="3">
    <source>
        <dbReference type="EMBL" id="UPL49084.1"/>
    </source>
</evidence>
<name>A0ABY4JB61_9BACT</name>
<dbReference type="Proteomes" id="UP000829647">
    <property type="component" value="Chromosome"/>
</dbReference>
<feature type="compositionally biased region" description="Low complexity" evidence="1">
    <location>
        <begin position="274"/>
        <end position="284"/>
    </location>
</feature>
<keyword evidence="2" id="KW-0732">Signal</keyword>
<evidence type="ECO:0000256" key="1">
    <source>
        <dbReference type="SAM" id="MobiDB-lite"/>
    </source>
</evidence>
<protein>
    <recommendedName>
        <fullName evidence="5">T9SS type A sorting domain-containing protein</fullName>
    </recommendedName>
</protein>
<feature type="signal peptide" evidence="2">
    <location>
        <begin position="1"/>
        <end position="28"/>
    </location>
</feature>
<evidence type="ECO:0000256" key="2">
    <source>
        <dbReference type="SAM" id="SignalP"/>
    </source>
</evidence>
<reference evidence="3 4" key="1">
    <citation type="submission" date="2022-04" db="EMBL/GenBank/DDBJ databases">
        <title>Hymenobacter sp. isolated from the air.</title>
        <authorList>
            <person name="Won M."/>
            <person name="Lee C.-M."/>
            <person name="Woen H.-Y."/>
            <person name="Kwon S.-W."/>
        </authorList>
    </citation>
    <scope>NUCLEOTIDE SEQUENCE [LARGE SCALE GENOMIC DNA]</scope>
    <source>
        <strain evidence="4">5516 S-25</strain>
    </source>
</reference>
<evidence type="ECO:0008006" key="5">
    <source>
        <dbReference type="Google" id="ProtNLM"/>
    </source>
</evidence>
<proteinExistence type="predicted"/>
<feature type="region of interest" description="Disordered" evidence="1">
    <location>
        <begin position="273"/>
        <end position="293"/>
    </location>
</feature>
<dbReference type="RefSeq" id="WP_247975377.1">
    <property type="nucleotide sequence ID" value="NZ_CP095848.1"/>
</dbReference>
<sequence length="597" mass="65915">MSATHPSRAYSAVTRLSIVGVAALSACAAPHPLTQANEQQQTMTTTVYNRQLNTSLLLNGDYDINLQPHNKPDEVTKARLKQLGFSRRQSALLFTGQTNLAPTYRLRGLRITGNPNWRALGFQENGVGRYQHTGTAGPDLLMEYAAPLPDQQGWLYLIATDEASSRAATSVRDRGVDMDAEFVTFTFPSVQQGRWPRTVSPVRLANEAFLSRPNGDYLAPLSALAQSRHAPATAQDPSSDGILWQMLQQYHAMAGNTDSVVYFQRQGPEVVRLPTTTSTTGTPRRPNPTPTDTLVSLEAVPEILRQSAGVRAVLLNESHTYGRHRALAAALLPGLYQQGFRYLALETLEDSASSALNPLPLKAGFYTREATFANLVRTARRLGFTLVSYEVGQGQTERELAQATNLHKALRHDPQARVLVYGGGAHVNLLTMPGRPQAKWMAQHLVDLTGWPVLSINQARLGNEARSGLAATPSGKAEVVYQLRNGQRRSPYPENNLVVRNNLDLNRLPLPYSDATDAQLVSLNVSAYQPTAATGRRMVQLYLQSELAVREDIAPIYTHELRPSDDVLSLRLVPGRYVYRVLSEKQKEEVRKELVVK</sequence>
<organism evidence="3 4">
    <name type="scientific">Hymenobacter sublimis</name>
    <dbReference type="NCBI Taxonomy" id="2933777"/>
    <lineage>
        <taxon>Bacteria</taxon>
        <taxon>Pseudomonadati</taxon>
        <taxon>Bacteroidota</taxon>
        <taxon>Cytophagia</taxon>
        <taxon>Cytophagales</taxon>
        <taxon>Hymenobacteraceae</taxon>
        <taxon>Hymenobacter</taxon>
    </lineage>
</organism>